<evidence type="ECO:0000313" key="4">
    <source>
        <dbReference type="Proteomes" id="UP000000591"/>
    </source>
</evidence>
<evidence type="ECO:0000256" key="1">
    <source>
        <dbReference type="SAM" id="Coils"/>
    </source>
</evidence>
<dbReference type="KEGG" id="ago:AGOS_ABR197W"/>
<dbReference type="OMA" id="ALENMAH"/>
<dbReference type="STRING" id="284811.Q75D25"/>
<dbReference type="Proteomes" id="UP000000591">
    <property type="component" value="Chromosome II"/>
</dbReference>
<accession>Q75D25</accession>
<dbReference type="eggNOG" id="ENOG502QTA6">
    <property type="taxonomic scope" value="Eukaryota"/>
</dbReference>
<evidence type="ECO:0000313" key="3">
    <source>
        <dbReference type="EMBL" id="AAS50970.2"/>
    </source>
</evidence>
<gene>
    <name evidence="3" type="ORF">AGOS_ABR197W</name>
</gene>
<feature type="compositionally biased region" description="Polar residues" evidence="2">
    <location>
        <begin position="422"/>
        <end position="434"/>
    </location>
</feature>
<dbReference type="PANTHER" id="PTHR38407:SF1">
    <property type="entry name" value="PROTEIN IVY1"/>
    <property type="match status" value="1"/>
</dbReference>
<name>Q75D25_EREGS</name>
<organism evidence="3 4">
    <name type="scientific">Eremothecium gossypii (strain ATCC 10895 / CBS 109.51 / FGSC 9923 / NRRL Y-1056)</name>
    <name type="common">Yeast</name>
    <name type="synonym">Ashbya gossypii</name>
    <dbReference type="NCBI Taxonomy" id="284811"/>
    <lineage>
        <taxon>Eukaryota</taxon>
        <taxon>Fungi</taxon>
        <taxon>Dikarya</taxon>
        <taxon>Ascomycota</taxon>
        <taxon>Saccharomycotina</taxon>
        <taxon>Saccharomycetes</taxon>
        <taxon>Saccharomycetales</taxon>
        <taxon>Saccharomycetaceae</taxon>
        <taxon>Eremothecium</taxon>
    </lineage>
</organism>
<dbReference type="FunFam" id="1.20.1270.60:FF:000088">
    <property type="entry name" value="Ivy1p"/>
    <property type="match status" value="1"/>
</dbReference>
<dbReference type="RefSeq" id="NP_983146.2">
    <property type="nucleotide sequence ID" value="NM_208499.2"/>
</dbReference>
<reference evidence="3 4" key="1">
    <citation type="journal article" date="2004" name="Science">
        <title>The Ashbya gossypii genome as a tool for mapping the ancient Saccharomyces cerevisiae genome.</title>
        <authorList>
            <person name="Dietrich F.S."/>
            <person name="Voegeli S."/>
            <person name="Brachat S."/>
            <person name="Lerch A."/>
            <person name="Gates K."/>
            <person name="Steiner S."/>
            <person name="Mohr C."/>
            <person name="Pohlmann R."/>
            <person name="Luedi P."/>
            <person name="Choi S."/>
            <person name="Wing R.A."/>
            <person name="Flavier A."/>
            <person name="Gaffney T.D."/>
            <person name="Philippsen P."/>
        </authorList>
    </citation>
    <scope>NUCLEOTIDE SEQUENCE [LARGE SCALE GENOMIC DNA]</scope>
    <source>
        <strain evidence="4">ATCC 10895 / CBS 109.51 / FGSC 9923 / NRRL Y-1056</strain>
    </source>
</reference>
<dbReference type="Gene3D" id="1.20.1270.60">
    <property type="entry name" value="Arfaptin homology (AH) domain/BAR domain"/>
    <property type="match status" value="1"/>
</dbReference>
<feature type="region of interest" description="Disordered" evidence="2">
    <location>
        <begin position="294"/>
        <end position="378"/>
    </location>
</feature>
<dbReference type="GO" id="GO:0042144">
    <property type="term" value="P:vacuole fusion, non-autophagic"/>
    <property type="evidence" value="ECO:0000318"/>
    <property type="project" value="GO_Central"/>
</dbReference>
<feature type="coiled-coil region" evidence="1">
    <location>
        <begin position="221"/>
        <end position="248"/>
    </location>
</feature>
<dbReference type="PANTHER" id="PTHR38407">
    <property type="entry name" value="PROTEIN IVY1"/>
    <property type="match status" value="1"/>
</dbReference>
<protein>
    <submittedName>
        <fullName evidence="3">ABR197Wp</fullName>
    </submittedName>
</protein>
<keyword evidence="4" id="KW-1185">Reference proteome</keyword>
<reference evidence="4" key="2">
    <citation type="journal article" date="2013" name="G3 (Bethesda)">
        <title>Genomes of Ashbya fungi isolated from insects reveal four mating-type loci, numerous translocations, lack of transposons, and distinct gene duplications.</title>
        <authorList>
            <person name="Dietrich F.S."/>
            <person name="Voegeli S."/>
            <person name="Kuo S."/>
            <person name="Philippsen P."/>
        </authorList>
    </citation>
    <scope>GENOME REANNOTATION</scope>
    <source>
        <strain evidence="4">ATCC 10895 / CBS 109.51 / FGSC 9923 / NRRL Y-1056</strain>
    </source>
</reference>
<dbReference type="HOGENOM" id="CLU_034174_1_0_1"/>
<evidence type="ECO:0000256" key="2">
    <source>
        <dbReference type="SAM" id="MobiDB-lite"/>
    </source>
</evidence>
<dbReference type="AlphaFoldDB" id="Q75D25"/>
<dbReference type="EMBL" id="AE016815">
    <property type="protein sequence ID" value="AAS50970.2"/>
    <property type="molecule type" value="Genomic_DNA"/>
</dbReference>
<keyword evidence="1" id="KW-0175">Coiled coil</keyword>
<dbReference type="GO" id="GO:0042802">
    <property type="term" value="F:identical protein binding"/>
    <property type="evidence" value="ECO:0007669"/>
    <property type="project" value="EnsemblFungi"/>
</dbReference>
<dbReference type="FunCoup" id="Q75D25">
    <property type="interactions" value="55"/>
</dbReference>
<dbReference type="InterPro" id="IPR037470">
    <property type="entry name" value="IVY1"/>
</dbReference>
<proteinExistence type="predicted"/>
<dbReference type="GO" id="GO:0005543">
    <property type="term" value="F:phospholipid binding"/>
    <property type="evidence" value="ECO:0000318"/>
    <property type="project" value="GO_Central"/>
</dbReference>
<dbReference type="GO" id="GO:0000329">
    <property type="term" value="C:fungal-type vacuole membrane"/>
    <property type="evidence" value="ECO:0000318"/>
    <property type="project" value="GO_Central"/>
</dbReference>
<dbReference type="GO" id="GO:0045121">
    <property type="term" value="C:membrane raft"/>
    <property type="evidence" value="ECO:0007669"/>
    <property type="project" value="EnsemblFungi"/>
</dbReference>
<dbReference type="InParanoid" id="Q75D25"/>
<dbReference type="GeneID" id="4619256"/>
<feature type="region of interest" description="Disordered" evidence="2">
    <location>
        <begin position="422"/>
        <end position="447"/>
    </location>
</feature>
<dbReference type="OrthoDB" id="5594612at2759"/>
<sequence>MGSPTRYAPHLSEFYSIVNQDAQDGRQAALPQDDTGHEQALGLNKQANRSDVRRSMSLAESADSFAQLRRPSSIRSTTTSITDLQTLITKKDMVQTHDAMTQLVREMSEYALSLVSNATKASSVAFALENMAHLKGCNDGSADKFLNASGVFHLLSNHDRIIANLVTETLAPSLRDRIGAFGASFKTSELSFKKRLKEETFKLKLQEGYNIKLSKRKNRNLFSYRENLMNMQQQLDSIEALKHDYYQESYDLVEAFCQEVLKDIATLTRAQVEISENLARKGWSGGGLDDLIVSADDPFSKNRSEEEESYQETQDSLEGYTGGVDSPEPHRSATPVTGGTGAGSNKNEDTIRSASMGTNDRISDRHASPVPSTGTITVAHSSPTDINYVGFHRNHSDASVMVDYSFSLPLAGSKNHIHEIKSSSGTQQNYTSEADSPRSPVPDNTSEDILEAVSAASNLNIRHVGNDD</sequence>
<dbReference type="InterPro" id="IPR027267">
    <property type="entry name" value="AH/BAR_dom_sf"/>
</dbReference>